<protein>
    <submittedName>
        <fullName evidence="2">Uncharacterized protein</fullName>
    </submittedName>
</protein>
<evidence type="ECO:0000256" key="1">
    <source>
        <dbReference type="SAM" id="MobiDB-lite"/>
    </source>
</evidence>
<dbReference type="EMBL" id="UYJE01008287">
    <property type="protein sequence ID" value="VDI62722.1"/>
    <property type="molecule type" value="Genomic_DNA"/>
</dbReference>
<sequence>MIFLGGNARRKEKDESTLTRETETSRLKWPIMLIWKEKTQKKASSKNKTKQNSTLKVNKDFGKKPTHQHRKIVSKSKRNGKKPSSSRKDS</sequence>
<reference evidence="2" key="1">
    <citation type="submission" date="2018-11" db="EMBL/GenBank/DDBJ databases">
        <authorList>
            <person name="Alioto T."/>
            <person name="Alioto T."/>
        </authorList>
    </citation>
    <scope>NUCLEOTIDE SEQUENCE</scope>
</reference>
<name>A0A8B6GE74_MYTGA</name>
<gene>
    <name evidence="2" type="ORF">MGAL_10B019840</name>
</gene>
<feature type="compositionally biased region" description="Basic residues" evidence="1">
    <location>
        <begin position="64"/>
        <end position="90"/>
    </location>
</feature>
<dbReference type="AlphaFoldDB" id="A0A8B6GE74"/>
<proteinExistence type="predicted"/>
<keyword evidence="3" id="KW-1185">Reference proteome</keyword>
<evidence type="ECO:0000313" key="2">
    <source>
        <dbReference type="EMBL" id="VDI62722.1"/>
    </source>
</evidence>
<accession>A0A8B6GE74</accession>
<feature type="region of interest" description="Disordered" evidence="1">
    <location>
        <begin position="1"/>
        <end position="23"/>
    </location>
</feature>
<feature type="non-terminal residue" evidence="2">
    <location>
        <position position="90"/>
    </location>
</feature>
<comment type="caution">
    <text evidence="2">The sequence shown here is derived from an EMBL/GenBank/DDBJ whole genome shotgun (WGS) entry which is preliminary data.</text>
</comment>
<feature type="compositionally biased region" description="Basic and acidic residues" evidence="1">
    <location>
        <begin position="9"/>
        <end position="23"/>
    </location>
</feature>
<dbReference type="Proteomes" id="UP000596742">
    <property type="component" value="Unassembled WGS sequence"/>
</dbReference>
<organism evidence="2 3">
    <name type="scientific">Mytilus galloprovincialis</name>
    <name type="common">Mediterranean mussel</name>
    <dbReference type="NCBI Taxonomy" id="29158"/>
    <lineage>
        <taxon>Eukaryota</taxon>
        <taxon>Metazoa</taxon>
        <taxon>Spiralia</taxon>
        <taxon>Lophotrochozoa</taxon>
        <taxon>Mollusca</taxon>
        <taxon>Bivalvia</taxon>
        <taxon>Autobranchia</taxon>
        <taxon>Pteriomorphia</taxon>
        <taxon>Mytilida</taxon>
        <taxon>Mytiloidea</taxon>
        <taxon>Mytilidae</taxon>
        <taxon>Mytilinae</taxon>
        <taxon>Mytilus</taxon>
    </lineage>
</organism>
<evidence type="ECO:0000313" key="3">
    <source>
        <dbReference type="Proteomes" id="UP000596742"/>
    </source>
</evidence>
<feature type="region of interest" description="Disordered" evidence="1">
    <location>
        <begin position="38"/>
        <end position="90"/>
    </location>
</feature>